<evidence type="ECO:0000313" key="1">
    <source>
        <dbReference type="EMBL" id="SFF36268.1"/>
    </source>
</evidence>
<proteinExistence type="predicted"/>
<dbReference type="Proteomes" id="UP000199513">
    <property type="component" value="Unassembled WGS sequence"/>
</dbReference>
<dbReference type="AlphaFoldDB" id="A0A1I2I3N1"/>
<evidence type="ECO:0000313" key="2">
    <source>
        <dbReference type="Proteomes" id="UP000199513"/>
    </source>
</evidence>
<protein>
    <submittedName>
        <fullName evidence="1">Uncharacterized protein</fullName>
    </submittedName>
</protein>
<dbReference type="STRING" id="1003.SAMN04488541_102836"/>
<dbReference type="EMBL" id="FONY01000028">
    <property type="protein sequence ID" value="SFF36268.1"/>
    <property type="molecule type" value="Genomic_DNA"/>
</dbReference>
<name>A0A1I2I3N1_9BACT</name>
<keyword evidence="2" id="KW-1185">Reference proteome</keyword>
<gene>
    <name evidence="1" type="ORF">SAMN04488541_102836</name>
</gene>
<reference evidence="1 2" key="1">
    <citation type="submission" date="2016-10" db="EMBL/GenBank/DDBJ databases">
        <authorList>
            <person name="de Groot N.N."/>
        </authorList>
    </citation>
    <scope>NUCLEOTIDE SEQUENCE [LARGE SCALE GENOMIC DNA]</scope>
    <source>
        <strain>GEY</strain>
        <strain evidence="2">DSM 9560</strain>
    </source>
</reference>
<accession>A0A1I2I3N1</accession>
<organism evidence="1 2">
    <name type="scientific">Thermoflexibacter ruber</name>
    <dbReference type="NCBI Taxonomy" id="1003"/>
    <lineage>
        <taxon>Bacteria</taxon>
        <taxon>Pseudomonadati</taxon>
        <taxon>Bacteroidota</taxon>
        <taxon>Cytophagia</taxon>
        <taxon>Cytophagales</taxon>
        <taxon>Thermoflexibacteraceae</taxon>
        <taxon>Thermoflexibacter</taxon>
    </lineage>
</organism>
<sequence length="64" mass="7887">MQDMESDFEKYLIGKNINPQLFKEKEPARFKEFEQLFAQMHPKSFTAQKLYLINKIRRMYQLKK</sequence>